<feature type="domain" description="Rabenosyn Rab binding" evidence="2">
    <location>
        <begin position="158"/>
        <end position="198"/>
    </location>
</feature>
<accession>A0A9P6KAU3</accession>
<gene>
    <name evidence="3" type="primary">PEP7_2</name>
    <name evidence="3" type="ORF">BGW38_006324</name>
</gene>
<keyword evidence="3" id="KW-0645">Protease</keyword>
<feature type="region of interest" description="Disordered" evidence="1">
    <location>
        <begin position="119"/>
        <end position="148"/>
    </location>
</feature>
<dbReference type="Pfam" id="PF11464">
    <property type="entry name" value="Rbsn"/>
    <property type="match status" value="1"/>
</dbReference>
<dbReference type="Proteomes" id="UP000780801">
    <property type="component" value="Unassembled WGS sequence"/>
</dbReference>
<sequence>MDPDGSEPVGKTRVCKGCIRMVFMKREHAADKKRPNAVLKYYGSLVRLKERIDVALPRFQEMIATIGQKDDMHQAHPDYQATAKIRKELLDDFALFDAISKKINKLPAHSQHQKQLYSNVAGSSPSLSSSPAPSASSPKPGSMAEPEIPDERFAELVVLEEQRRLVESYIDDANRKRKFDDVKSLKMSLDELDQEIAAIRGRK</sequence>
<proteinExistence type="predicted"/>
<evidence type="ECO:0000313" key="4">
    <source>
        <dbReference type="Proteomes" id="UP000780801"/>
    </source>
</evidence>
<name>A0A9P6KAU3_9FUNG</name>
<dbReference type="Gene3D" id="4.10.860.20">
    <property type="entry name" value="Rabenosyn, Rab binding domain"/>
    <property type="match status" value="1"/>
</dbReference>
<evidence type="ECO:0000313" key="3">
    <source>
        <dbReference type="EMBL" id="KAF9578081.1"/>
    </source>
</evidence>
<dbReference type="GO" id="GO:0004180">
    <property type="term" value="F:carboxypeptidase activity"/>
    <property type="evidence" value="ECO:0007669"/>
    <property type="project" value="UniProtKB-KW"/>
</dbReference>
<keyword evidence="4" id="KW-1185">Reference proteome</keyword>
<evidence type="ECO:0000256" key="1">
    <source>
        <dbReference type="SAM" id="MobiDB-lite"/>
    </source>
</evidence>
<dbReference type="EMBL" id="JAABOA010004027">
    <property type="protein sequence ID" value="KAF9578081.1"/>
    <property type="molecule type" value="Genomic_DNA"/>
</dbReference>
<dbReference type="InterPro" id="IPR021565">
    <property type="entry name" value="Rbsn_Rab-bd"/>
</dbReference>
<comment type="caution">
    <text evidence="3">The sequence shown here is derived from an EMBL/GenBank/DDBJ whole genome shotgun (WGS) entry which is preliminary data.</text>
</comment>
<evidence type="ECO:0000259" key="2">
    <source>
        <dbReference type="Pfam" id="PF11464"/>
    </source>
</evidence>
<dbReference type="SUPFAM" id="SSF140125">
    <property type="entry name" value="Rabenosyn-5 Rab-binding domain-like"/>
    <property type="match status" value="1"/>
</dbReference>
<organism evidence="3 4">
    <name type="scientific">Lunasporangiospora selenospora</name>
    <dbReference type="NCBI Taxonomy" id="979761"/>
    <lineage>
        <taxon>Eukaryota</taxon>
        <taxon>Fungi</taxon>
        <taxon>Fungi incertae sedis</taxon>
        <taxon>Mucoromycota</taxon>
        <taxon>Mortierellomycotina</taxon>
        <taxon>Mortierellomycetes</taxon>
        <taxon>Mortierellales</taxon>
        <taxon>Mortierellaceae</taxon>
        <taxon>Lunasporangiospora</taxon>
    </lineage>
</organism>
<dbReference type="AlphaFoldDB" id="A0A9P6KAU3"/>
<dbReference type="OrthoDB" id="166134at2759"/>
<protein>
    <submittedName>
        <fullName evidence="3">Carboxypeptidase Y-deficient</fullName>
    </submittedName>
</protein>
<keyword evidence="3" id="KW-0378">Hydrolase</keyword>
<dbReference type="InterPro" id="IPR036531">
    <property type="entry name" value="Rbsn_Rab-bd_sf"/>
</dbReference>
<keyword evidence="3" id="KW-0121">Carboxypeptidase</keyword>
<reference evidence="3" key="1">
    <citation type="journal article" date="2020" name="Fungal Divers.">
        <title>Resolving the Mortierellaceae phylogeny through synthesis of multi-gene phylogenetics and phylogenomics.</title>
        <authorList>
            <person name="Vandepol N."/>
            <person name="Liber J."/>
            <person name="Desiro A."/>
            <person name="Na H."/>
            <person name="Kennedy M."/>
            <person name="Barry K."/>
            <person name="Grigoriev I.V."/>
            <person name="Miller A.N."/>
            <person name="O'Donnell K."/>
            <person name="Stajich J.E."/>
            <person name="Bonito G."/>
        </authorList>
    </citation>
    <scope>NUCLEOTIDE SEQUENCE</scope>
    <source>
        <strain evidence="3">KOD1015</strain>
    </source>
</reference>
<feature type="compositionally biased region" description="Low complexity" evidence="1">
    <location>
        <begin position="121"/>
        <end position="142"/>
    </location>
</feature>